<dbReference type="PROSITE" id="PS00727">
    <property type="entry name" value="AP_NUCLEASE_F1_2"/>
    <property type="match status" value="1"/>
</dbReference>
<evidence type="ECO:0000256" key="5">
    <source>
        <dbReference type="ARBA" id="ARBA00022801"/>
    </source>
</evidence>
<dbReference type="PANTHER" id="PTHR22748:SF6">
    <property type="entry name" value="DNA-(APURINIC OR APYRIMIDINIC SITE) ENDONUCLEASE"/>
    <property type="match status" value="1"/>
</dbReference>
<dbReference type="InterPro" id="IPR036691">
    <property type="entry name" value="Endo/exonu/phosph_ase_sf"/>
</dbReference>
<dbReference type="Pfam" id="PF03372">
    <property type="entry name" value="Exo_endo_phos"/>
    <property type="match status" value="1"/>
</dbReference>
<dbReference type="PANTHER" id="PTHR22748">
    <property type="entry name" value="AP ENDONUCLEASE"/>
    <property type="match status" value="1"/>
</dbReference>
<gene>
    <name evidence="8" type="ORF">ACFSJU_10235</name>
</gene>
<evidence type="ECO:0000256" key="2">
    <source>
        <dbReference type="ARBA" id="ARBA00001946"/>
    </source>
</evidence>
<dbReference type="CDD" id="cd09087">
    <property type="entry name" value="Ape1-like_AP-endo"/>
    <property type="match status" value="1"/>
</dbReference>
<accession>A0ABW4ZLH8</accession>
<dbReference type="PROSITE" id="PS51435">
    <property type="entry name" value="AP_NUCLEASE_F1_4"/>
    <property type="match status" value="1"/>
</dbReference>
<organism evidence="8 9">
    <name type="scientific">Paradesertivirga mongoliensis</name>
    <dbReference type="NCBI Taxonomy" id="2100740"/>
    <lineage>
        <taxon>Bacteria</taxon>
        <taxon>Pseudomonadati</taxon>
        <taxon>Bacteroidota</taxon>
        <taxon>Sphingobacteriia</taxon>
        <taxon>Sphingobacteriales</taxon>
        <taxon>Sphingobacteriaceae</taxon>
        <taxon>Paradesertivirga</taxon>
    </lineage>
</organism>
<dbReference type="Proteomes" id="UP001597387">
    <property type="component" value="Unassembled WGS sequence"/>
</dbReference>
<comment type="cofactor">
    <cofactor evidence="2">
        <name>Mg(2+)</name>
        <dbReference type="ChEBI" id="CHEBI:18420"/>
    </cofactor>
</comment>
<dbReference type="RefSeq" id="WP_255902940.1">
    <property type="nucleotide sequence ID" value="NZ_JAFMZO010000003.1"/>
</dbReference>
<dbReference type="InterPro" id="IPR005135">
    <property type="entry name" value="Endo/exonuclease/phosphatase"/>
</dbReference>
<evidence type="ECO:0000259" key="7">
    <source>
        <dbReference type="Pfam" id="PF03372"/>
    </source>
</evidence>
<proteinExistence type="inferred from homology"/>
<protein>
    <submittedName>
        <fullName evidence="8">Exodeoxyribonuclease III</fullName>
        <ecNumber evidence="8">3.1.11.2</ecNumber>
    </submittedName>
</protein>
<evidence type="ECO:0000313" key="8">
    <source>
        <dbReference type="EMBL" id="MFD2162770.1"/>
    </source>
</evidence>
<dbReference type="GO" id="GO:0008311">
    <property type="term" value="F:double-stranded DNA 3'-5' DNA exonuclease activity"/>
    <property type="evidence" value="ECO:0007669"/>
    <property type="project" value="UniProtKB-EC"/>
</dbReference>
<dbReference type="PROSITE" id="PS00728">
    <property type="entry name" value="AP_NUCLEASE_F1_3"/>
    <property type="match status" value="1"/>
</dbReference>
<dbReference type="SUPFAM" id="SSF56219">
    <property type="entry name" value="DNase I-like"/>
    <property type="match status" value="1"/>
</dbReference>
<comment type="similarity">
    <text evidence="3">Belongs to the DNA repair enzymes AP/ExoA family.</text>
</comment>
<dbReference type="EC" id="3.1.11.2" evidence="8"/>
<dbReference type="InterPro" id="IPR020847">
    <property type="entry name" value="AP_endonuclease_F1_BS"/>
</dbReference>
<comment type="cofactor">
    <cofactor evidence="1">
        <name>Mn(2+)</name>
        <dbReference type="ChEBI" id="CHEBI:29035"/>
    </cofactor>
</comment>
<comment type="caution">
    <text evidence="8">The sequence shown here is derived from an EMBL/GenBank/DDBJ whole genome shotgun (WGS) entry which is preliminary data.</text>
</comment>
<dbReference type="NCBIfam" id="TIGR00195">
    <property type="entry name" value="exoDNase_III"/>
    <property type="match status" value="1"/>
</dbReference>
<evidence type="ECO:0000256" key="1">
    <source>
        <dbReference type="ARBA" id="ARBA00001936"/>
    </source>
</evidence>
<sequence length="258" mass="29622">MPSLHLLTWNVNGLRSICKKDFIKDIQALDPDILCLQETKASTQEVRALCELLPGYHVYANSSKARKGYSGTAILSKREPISQFYDIGNQEHDQEGRVITAEYEDFILVTVYAPNAGDGLKRLDYRKKWDTDFINFISILQSKKPVIICGDLNVAHQPIDIARAKENYNKAPGYTQPEIDGFKNLLNCSFTDTFRHLHPTEIKYTYWNQLFNARARNRGWRIDYILVSNELIPRVKEASIYNEYMGSDHCPAALKIDI</sequence>
<dbReference type="NCBIfam" id="TIGR00633">
    <property type="entry name" value="xth"/>
    <property type="match status" value="1"/>
</dbReference>
<feature type="domain" description="Endonuclease/exonuclease/phosphatase" evidence="7">
    <location>
        <begin position="7"/>
        <end position="249"/>
    </location>
</feature>
<keyword evidence="4" id="KW-0479">Metal-binding</keyword>
<name>A0ABW4ZLH8_9SPHI</name>
<evidence type="ECO:0000313" key="9">
    <source>
        <dbReference type="Proteomes" id="UP001597387"/>
    </source>
</evidence>
<dbReference type="Gene3D" id="3.60.10.10">
    <property type="entry name" value="Endonuclease/exonuclease/phosphatase"/>
    <property type="match status" value="1"/>
</dbReference>
<dbReference type="InterPro" id="IPR004808">
    <property type="entry name" value="AP_endonuc_1"/>
</dbReference>
<dbReference type="InterPro" id="IPR020848">
    <property type="entry name" value="AP_endonuclease_F1_CS"/>
</dbReference>
<dbReference type="EMBL" id="JBHUHZ010000001">
    <property type="protein sequence ID" value="MFD2162770.1"/>
    <property type="molecule type" value="Genomic_DNA"/>
</dbReference>
<keyword evidence="9" id="KW-1185">Reference proteome</keyword>
<keyword evidence="6" id="KW-0460">Magnesium</keyword>
<reference evidence="9" key="1">
    <citation type="journal article" date="2019" name="Int. J. Syst. Evol. Microbiol.">
        <title>The Global Catalogue of Microorganisms (GCM) 10K type strain sequencing project: providing services to taxonomists for standard genome sequencing and annotation.</title>
        <authorList>
            <consortium name="The Broad Institute Genomics Platform"/>
            <consortium name="The Broad Institute Genome Sequencing Center for Infectious Disease"/>
            <person name="Wu L."/>
            <person name="Ma J."/>
        </authorList>
    </citation>
    <scope>NUCLEOTIDE SEQUENCE [LARGE SCALE GENOMIC DNA]</scope>
    <source>
        <strain evidence="9">KCTC 42217</strain>
    </source>
</reference>
<keyword evidence="5 8" id="KW-0378">Hydrolase</keyword>
<evidence type="ECO:0000256" key="3">
    <source>
        <dbReference type="ARBA" id="ARBA00007092"/>
    </source>
</evidence>
<evidence type="ECO:0000256" key="4">
    <source>
        <dbReference type="ARBA" id="ARBA00022723"/>
    </source>
</evidence>
<dbReference type="PROSITE" id="PS00726">
    <property type="entry name" value="AP_NUCLEASE_F1_1"/>
    <property type="match status" value="1"/>
</dbReference>
<evidence type="ECO:0000256" key="6">
    <source>
        <dbReference type="ARBA" id="ARBA00022842"/>
    </source>
</evidence>